<reference evidence="2 3" key="1">
    <citation type="submission" date="2014-06" db="EMBL/GenBank/DDBJ databases">
        <title>Draft genome sequence of Paenibacillus sp. MSt1.</title>
        <authorList>
            <person name="Aw Y.K."/>
            <person name="Ong K.S."/>
            <person name="Gan H.M."/>
            <person name="Lee S.M."/>
        </authorList>
    </citation>
    <scope>NUCLEOTIDE SEQUENCE [LARGE SCALE GENOMIC DNA]</scope>
    <source>
        <strain evidence="2 3">MSt1</strain>
    </source>
</reference>
<dbReference type="InterPro" id="IPR001387">
    <property type="entry name" value="Cro/C1-type_HTH"/>
</dbReference>
<dbReference type="RefSeq" id="WP_036678718.1">
    <property type="nucleotide sequence ID" value="NZ_JNVM01000006.1"/>
</dbReference>
<dbReference type="eggNOG" id="COG1396">
    <property type="taxonomic scope" value="Bacteria"/>
</dbReference>
<comment type="caution">
    <text evidence="2">The sequence shown here is derived from an EMBL/GenBank/DDBJ whole genome shotgun (WGS) entry which is preliminary data.</text>
</comment>
<dbReference type="EMBL" id="JNVM01000006">
    <property type="protein sequence ID" value="KEQ26355.1"/>
    <property type="molecule type" value="Genomic_DNA"/>
</dbReference>
<organism evidence="2 3">
    <name type="scientific">Paenibacillus tyrfis</name>
    <dbReference type="NCBI Taxonomy" id="1501230"/>
    <lineage>
        <taxon>Bacteria</taxon>
        <taxon>Bacillati</taxon>
        <taxon>Bacillota</taxon>
        <taxon>Bacilli</taxon>
        <taxon>Bacillales</taxon>
        <taxon>Paenibacillaceae</taxon>
        <taxon>Paenibacillus</taxon>
    </lineage>
</organism>
<dbReference type="InterPro" id="IPR011990">
    <property type="entry name" value="TPR-like_helical_dom_sf"/>
</dbReference>
<dbReference type="SMART" id="SM00530">
    <property type="entry name" value="HTH_XRE"/>
    <property type="match status" value="1"/>
</dbReference>
<dbReference type="GO" id="GO:0003677">
    <property type="term" value="F:DNA binding"/>
    <property type="evidence" value="ECO:0007669"/>
    <property type="project" value="UniProtKB-KW"/>
</dbReference>
<dbReference type="SUPFAM" id="SSF47413">
    <property type="entry name" value="lambda repressor-like DNA-binding domains"/>
    <property type="match status" value="1"/>
</dbReference>
<dbReference type="AlphaFoldDB" id="A0A081P6N2"/>
<feature type="domain" description="HTH cro/C1-type" evidence="1">
    <location>
        <begin position="17"/>
        <end position="68"/>
    </location>
</feature>
<protein>
    <submittedName>
        <fullName evidence="2">DNA-binding protein</fullName>
    </submittedName>
</protein>
<sequence>MVDIKYRNNTIADFIFQLRKERNLSYSDLEELTGLSRGVLHKIETGETKHPEFKTVKAISPVLLVPYFQVIERYIENENRVDTLLEVLAEVISCEETVSLVTKVALRLLESPNKGTEVSLERLFNFTQAIKDNSLKVTLFEVIIQYSRGHGVMVYLAKGMLQKYLIERLDFKRLEQTYQEGQEILHYTDFLSREEKIAFYFRMGLHAHNTKKYTDCIKHCITGINLEDRETELKARAYLAMINSHSQLKQYDAVERCLDVFERFEYAFVSEAAKITRAITKARKKEYDIAIPLLRSYMNELSNNYKISIATELIEIYLQTKDMKSIAELLEKEREFLPDNPESPHTNYVIGLYYRQKGAYHLEIGMVYEGIQSFVLSMNAFGKINGNKERDKCMNQIFAYFLKSNKQFDLQYVSMLQEVYNI</sequence>
<keyword evidence="3" id="KW-1185">Reference proteome</keyword>
<keyword evidence="2" id="KW-0238">DNA-binding</keyword>
<dbReference type="PROSITE" id="PS50943">
    <property type="entry name" value="HTH_CROC1"/>
    <property type="match status" value="1"/>
</dbReference>
<dbReference type="CDD" id="cd00093">
    <property type="entry name" value="HTH_XRE"/>
    <property type="match status" value="1"/>
</dbReference>
<proteinExistence type="predicted"/>
<dbReference type="InterPro" id="IPR010982">
    <property type="entry name" value="Lambda_DNA-bd_dom_sf"/>
</dbReference>
<evidence type="ECO:0000259" key="1">
    <source>
        <dbReference type="PROSITE" id="PS50943"/>
    </source>
</evidence>
<evidence type="ECO:0000313" key="3">
    <source>
        <dbReference type="Proteomes" id="UP000028123"/>
    </source>
</evidence>
<dbReference type="Proteomes" id="UP000028123">
    <property type="component" value="Unassembled WGS sequence"/>
</dbReference>
<name>A0A081P6N2_9BACL</name>
<evidence type="ECO:0000313" key="2">
    <source>
        <dbReference type="EMBL" id="KEQ26355.1"/>
    </source>
</evidence>
<accession>A0A081P6N2</accession>
<dbReference type="Gene3D" id="1.25.40.10">
    <property type="entry name" value="Tetratricopeptide repeat domain"/>
    <property type="match status" value="1"/>
</dbReference>
<dbReference type="Pfam" id="PF01381">
    <property type="entry name" value="HTH_3"/>
    <property type="match status" value="1"/>
</dbReference>
<dbReference type="OrthoDB" id="2508844at2"/>
<dbReference type="SUPFAM" id="SSF48452">
    <property type="entry name" value="TPR-like"/>
    <property type="match status" value="1"/>
</dbReference>
<gene>
    <name evidence="2" type="ORF">ET33_31290</name>
</gene>
<dbReference type="Gene3D" id="1.10.260.40">
    <property type="entry name" value="lambda repressor-like DNA-binding domains"/>
    <property type="match status" value="1"/>
</dbReference>